<dbReference type="EMBL" id="FNED01000030">
    <property type="protein sequence ID" value="SDJ85184.1"/>
    <property type="molecule type" value="Genomic_DNA"/>
</dbReference>
<gene>
    <name evidence="1" type="ORF">SAMN04487909_13029</name>
</gene>
<sequence>MKKSIPLLHVLDHLVTEEDIQEILQTHGYKDTARKLSVSLLLRFLIMAATHEWKSFRNAAVDGDRPDLAPPIQVLSSSVYPCANQQSFVYTDP</sequence>
<evidence type="ECO:0008006" key="3">
    <source>
        <dbReference type="Google" id="ProtNLM"/>
    </source>
</evidence>
<name>A0A1G8X401_ANEMI</name>
<evidence type="ECO:0000313" key="1">
    <source>
        <dbReference type="EMBL" id="SDJ85184.1"/>
    </source>
</evidence>
<proteinExistence type="predicted"/>
<organism evidence="1 2">
    <name type="scientific">Aneurinibacillus migulanus</name>
    <name type="common">Bacillus migulanus</name>
    <dbReference type="NCBI Taxonomy" id="47500"/>
    <lineage>
        <taxon>Bacteria</taxon>
        <taxon>Bacillati</taxon>
        <taxon>Bacillota</taxon>
        <taxon>Bacilli</taxon>
        <taxon>Bacillales</taxon>
        <taxon>Paenibacillaceae</taxon>
        <taxon>Aneurinibacillus group</taxon>
        <taxon>Aneurinibacillus</taxon>
    </lineage>
</organism>
<evidence type="ECO:0000313" key="2">
    <source>
        <dbReference type="Proteomes" id="UP000182836"/>
    </source>
</evidence>
<accession>A0A1G8X401</accession>
<dbReference type="AlphaFoldDB" id="A0A1G8X401"/>
<dbReference type="Proteomes" id="UP000182836">
    <property type="component" value="Unassembled WGS sequence"/>
</dbReference>
<reference evidence="1 2" key="1">
    <citation type="submission" date="2016-10" db="EMBL/GenBank/DDBJ databases">
        <authorList>
            <person name="de Groot N.N."/>
        </authorList>
    </citation>
    <scope>NUCLEOTIDE SEQUENCE [LARGE SCALE GENOMIC DNA]</scope>
    <source>
        <strain evidence="1 2">DSM 2895</strain>
    </source>
</reference>
<protein>
    <recommendedName>
        <fullName evidence="3">DUF4372 domain-containing protein</fullName>
    </recommendedName>
</protein>